<dbReference type="InterPro" id="IPR006640">
    <property type="entry name" value="SprT-like_domain"/>
</dbReference>
<feature type="compositionally biased region" description="Low complexity" evidence="1">
    <location>
        <begin position="478"/>
        <end position="489"/>
    </location>
</feature>
<dbReference type="Pfam" id="PF17283">
    <property type="entry name" value="Zn_ribbon_SprT"/>
    <property type="match status" value="1"/>
</dbReference>
<feature type="compositionally biased region" description="Acidic residues" evidence="1">
    <location>
        <begin position="271"/>
        <end position="281"/>
    </location>
</feature>
<name>A0A6A5WFL8_9PLEO</name>
<dbReference type="InterPro" id="IPR035240">
    <property type="entry name" value="SprT_Zn_ribbon"/>
</dbReference>
<evidence type="ECO:0000256" key="1">
    <source>
        <dbReference type="SAM" id="MobiDB-lite"/>
    </source>
</evidence>
<proteinExistence type="predicted"/>
<feature type="compositionally biased region" description="Low complexity" evidence="1">
    <location>
        <begin position="355"/>
        <end position="375"/>
    </location>
</feature>
<protein>
    <recommendedName>
        <fullName evidence="2">POU-specific domain-containing protein</fullName>
    </recommendedName>
</protein>
<dbReference type="EMBL" id="ML977589">
    <property type="protein sequence ID" value="KAF2000422.1"/>
    <property type="molecule type" value="Genomic_DNA"/>
</dbReference>
<feature type="compositionally biased region" description="Acidic residues" evidence="1">
    <location>
        <begin position="215"/>
        <end position="231"/>
    </location>
</feature>
<dbReference type="AlphaFoldDB" id="A0A6A5WFL8"/>
<reference evidence="3" key="1">
    <citation type="journal article" date="2020" name="Stud. Mycol.">
        <title>101 Dothideomycetes genomes: a test case for predicting lifestyles and emergence of pathogens.</title>
        <authorList>
            <person name="Haridas S."/>
            <person name="Albert R."/>
            <person name="Binder M."/>
            <person name="Bloem J."/>
            <person name="Labutti K."/>
            <person name="Salamov A."/>
            <person name="Andreopoulos B."/>
            <person name="Baker S."/>
            <person name="Barry K."/>
            <person name="Bills G."/>
            <person name="Bluhm B."/>
            <person name="Cannon C."/>
            <person name="Castanera R."/>
            <person name="Culley D."/>
            <person name="Daum C."/>
            <person name="Ezra D."/>
            <person name="Gonzalez J."/>
            <person name="Henrissat B."/>
            <person name="Kuo A."/>
            <person name="Liang C."/>
            <person name="Lipzen A."/>
            <person name="Lutzoni F."/>
            <person name="Magnuson J."/>
            <person name="Mondo S."/>
            <person name="Nolan M."/>
            <person name="Ohm R."/>
            <person name="Pangilinan J."/>
            <person name="Park H.-J."/>
            <person name="Ramirez L."/>
            <person name="Alfaro M."/>
            <person name="Sun H."/>
            <person name="Tritt A."/>
            <person name="Yoshinaga Y."/>
            <person name="Zwiers L.-H."/>
            <person name="Turgeon B."/>
            <person name="Goodwin S."/>
            <person name="Spatafora J."/>
            <person name="Crous P."/>
            <person name="Grigoriev I."/>
        </authorList>
    </citation>
    <scope>NUCLEOTIDE SEQUENCE</scope>
    <source>
        <strain evidence="3">CBS 123094</strain>
    </source>
</reference>
<feature type="compositionally biased region" description="Acidic residues" evidence="1">
    <location>
        <begin position="179"/>
        <end position="208"/>
    </location>
</feature>
<evidence type="ECO:0000313" key="3">
    <source>
        <dbReference type="EMBL" id="KAF2000422.1"/>
    </source>
</evidence>
<feature type="compositionally biased region" description="Basic and acidic residues" evidence="1">
    <location>
        <begin position="35"/>
        <end position="45"/>
    </location>
</feature>
<feature type="domain" description="POU-specific" evidence="2">
    <location>
        <begin position="747"/>
        <end position="787"/>
    </location>
</feature>
<sequence>MARLRSGPAEPSAPMLPPPSTTKTTKTTRASPRKTIRESPSKRELRYTLELESQDHEDSFLVPKIPAAAGENGTATPKRKQKVLRPIASNSRLLTKLSDESIRTPDRKVRKERVGGTADKRGLGLGYLYSKGMGRGVVSRESLEVGSKKLEIKPKVQEIGEGTMAFKAVQMKEVVVESVENEQEMEEKDENEEAETSLWCGDEEDVEIEEKQEATIEEEIERSDEDEDEEPVVIPRQRLQARTIPTRPGPQHREHESEPASQRKNRKVEEEASSSDEDEDPVVVRIRKRQPETQMMTLVSRPIEVAHAQEQAICGELPPLQSARSPHRKGKSTISNWAQEVIDLTSSPSAPPPSLSAHSRAQSTSTSRPTSSSSADVDAVLTYSPTPKKCRSPRKVAPSSPSRPCTPPALPERPTKLKSPSKKTPRVPQLHGLRPSLDAFWDPEVVNDWNDKHSPSKPLFSPRKQKLLKILEKQDKGLSLSDSDDSLSSPTASPQKKKATNPVKKGPYTNSPTVAEVRTQRKAFATQKHAIAEAFLKELDDTITAGRVTEMSKATGGIKLIWSKTLKTTAGRANWRREQIRIQAGPSPTDIRTEYRHNCSIELAEKVIDDEHRLYNVLAHEFCHLTTFMISGIRNNPHGAEFKSWGRKVGLAFADKDVEVTTKHSYQIDFKFVWECVGCGYEYKRHSKSVDPVKHTCGRCKTGRLVQTKPTPRSGGKDGKPKEKGEYQVFIKAHFGRVKTEMKERGEDTQMGKVMEAVAREYRERKKGVEIDVGDIGLALEGLKLGD</sequence>
<feature type="region of interest" description="Disordered" evidence="1">
    <location>
        <begin position="1"/>
        <end position="45"/>
    </location>
</feature>
<feature type="compositionally biased region" description="Low complexity" evidence="1">
    <location>
        <begin position="21"/>
        <end position="30"/>
    </location>
</feature>
<dbReference type="GO" id="GO:0005634">
    <property type="term" value="C:nucleus"/>
    <property type="evidence" value="ECO:0007669"/>
    <property type="project" value="TreeGrafter"/>
</dbReference>
<dbReference type="OrthoDB" id="20772at2759"/>
<dbReference type="PROSITE" id="PS51179">
    <property type="entry name" value="POU_3"/>
    <property type="match status" value="1"/>
</dbReference>
<feature type="region of interest" description="Disordered" evidence="1">
    <location>
        <begin position="316"/>
        <end position="435"/>
    </location>
</feature>
<keyword evidence="4" id="KW-1185">Reference proteome</keyword>
<accession>A0A6A5WFL8</accession>
<dbReference type="Pfam" id="PF10263">
    <property type="entry name" value="SprT-like"/>
    <property type="match status" value="1"/>
</dbReference>
<dbReference type="PANTHER" id="PTHR23099">
    <property type="entry name" value="TRANSCRIPTIONAL REGULATOR"/>
    <property type="match status" value="1"/>
</dbReference>
<feature type="region of interest" description="Disordered" evidence="1">
    <location>
        <begin position="478"/>
        <end position="512"/>
    </location>
</feature>
<dbReference type="GO" id="GO:0006950">
    <property type="term" value="P:response to stress"/>
    <property type="evidence" value="ECO:0007669"/>
    <property type="project" value="UniProtKB-ARBA"/>
</dbReference>
<dbReference type="Proteomes" id="UP000799779">
    <property type="component" value="Unassembled WGS sequence"/>
</dbReference>
<evidence type="ECO:0000313" key="4">
    <source>
        <dbReference type="Proteomes" id="UP000799779"/>
    </source>
</evidence>
<evidence type="ECO:0000259" key="2">
    <source>
        <dbReference type="PROSITE" id="PS51179"/>
    </source>
</evidence>
<dbReference type="SMART" id="SM00731">
    <property type="entry name" value="SprT"/>
    <property type="match status" value="1"/>
</dbReference>
<dbReference type="PANTHER" id="PTHR23099:SF0">
    <property type="entry name" value="GERM CELL NUCLEAR ACIDIC PROTEIN"/>
    <property type="match status" value="1"/>
</dbReference>
<dbReference type="InterPro" id="IPR000327">
    <property type="entry name" value="POU_dom"/>
</dbReference>
<feature type="region of interest" description="Disordered" evidence="1">
    <location>
        <begin position="178"/>
        <end position="302"/>
    </location>
</feature>
<gene>
    <name evidence="3" type="ORF">P154DRAFT_620235</name>
</gene>
<organism evidence="3 4">
    <name type="scientific">Amniculicola lignicola CBS 123094</name>
    <dbReference type="NCBI Taxonomy" id="1392246"/>
    <lineage>
        <taxon>Eukaryota</taxon>
        <taxon>Fungi</taxon>
        <taxon>Dikarya</taxon>
        <taxon>Ascomycota</taxon>
        <taxon>Pezizomycotina</taxon>
        <taxon>Dothideomycetes</taxon>
        <taxon>Pleosporomycetidae</taxon>
        <taxon>Pleosporales</taxon>
        <taxon>Amniculicolaceae</taxon>
        <taxon>Amniculicola</taxon>
    </lineage>
</organism>
<dbReference type="GO" id="GO:0003700">
    <property type="term" value="F:DNA-binding transcription factor activity"/>
    <property type="evidence" value="ECO:0007669"/>
    <property type="project" value="InterPro"/>
</dbReference>